<evidence type="ECO:0000256" key="3">
    <source>
        <dbReference type="ARBA" id="ARBA00023027"/>
    </source>
</evidence>
<dbReference type="EC" id="2.3.1.286" evidence="1"/>
<protein>
    <recommendedName>
        <fullName evidence="1">protein acetyllysine N-acetyltransferase</fullName>
        <ecNumber evidence="1">2.3.1.286</ecNumber>
    </recommendedName>
</protein>
<accession>A0A2P6MGV7</accession>
<evidence type="ECO:0000256" key="2">
    <source>
        <dbReference type="ARBA" id="ARBA00022679"/>
    </source>
</evidence>
<dbReference type="InterPro" id="IPR026590">
    <property type="entry name" value="Ssirtuin_cat_dom"/>
</dbReference>
<name>A0A2P6MGV7_ALKUR</name>
<evidence type="ECO:0000256" key="4">
    <source>
        <dbReference type="PROSITE-ProRule" id="PRU00236"/>
    </source>
</evidence>
<dbReference type="InterPro" id="IPR050134">
    <property type="entry name" value="NAD-dep_sirtuin_deacylases"/>
</dbReference>
<feature type="binding site" evidence="4">
    <location>
        <position position="142"/>
    </location>
    <ligand>
        <name>Zn(2+)</name>
        <dbReference type="ChEBI" id="CHEBI:29105"/>
    </ligand>
</feature>
<evidence type="ECO:0000313" key="6">
    <source>
        <dbReference type="EMBL" id="PRO65507.1"/>
    </source>
</evidence>
<keyword evidence="2" id="KW-0808">Transferase</keyword>
<keyword evidence="3" id="KW-0520">NAD</keyword>
<keyword evidence="4" id="KW-0862">Zinc</keyword>
<dbReference type="Pfam" id="PF02146">
    <property type="entry name" value="SIR2"/>
    <property type="match status" value="1"/>
</dbReference>
<dbReference type="PANTHER" id="PTHR11085">
    <property type="entry name" value="NAD-DEPENDENT PROTEIN DEACYLASE SIRTUIN-5, MITOCHONDRIAL-RELATED"/>
    <property type="match status" value="1"/>
</dbReference>
<dbReference type="CDD" id="cd01407">
    <property type="entry name" value="SIR2-fam"/>
    <property type="match status" value="1"/>
</dbReference>
<dbReference type="PROSITE" id="PS50305">
    <property type="entry name" value="SIRTUIN"/>
    <property type="match status" value="1"/>
</dbReference>
<dbReference type="GO" id="GO:0070403">
    <property type="term" value="F:NAD+ binding"/>
    <property type="evidence" value="ECO:0007669"/>
    <property type="project" value="InterPro"/>
</dbReference>
<sequence length="237" mass="25728">MAAAFILHAGTVCVLTGAGISTESNLPDFRSSSGWWRKIDPKTVASVEALTNEYELFHSFYSARITALKQAEPNNGHDILAAWEAGELVQLTATQNVDGLHQRAGSQKTAELHGSLASFSCSVCHESAGKDAFLEGVGCRVCGGNLRPDVVLFGEPLPQEAWEKTFEAVRNADVLIVIGTSLEVAPANQIPRQTRGRKIYINKDRAGTWEDFDLILTGSAGSVLKQIDFWIQAVKQK</sequence>
<keyword evidence="4" id="KW-0479">Metal-binding</keyword>
<dbReference type="Proteomes" id="UP000243650">
    <property type="component" value="Unassembled WGS sequence"/>
</dbReference>
<dbReference type="InterPro" id="IPR029035">
    <property type="entry name" value="DHS-like_NAD/FAD-binding_dom"/>
</dbReference>
<feature type="domain" description="Deacetylase sirtuin-type" evidence="5">
    <location>
        <begin position="1"/>
        <end position="237"/>
    </location>
</feature>
<dbReference type="GO" id="GO:0046872">
    <property type="term" value="F:metal ion binding"/>
    <property type="evidence" value="ECO:0007669"/>
    <property type="project" value="UniProtKB-KW"/>
</dbReference>
<feature type="binding site" evidence="4">
    <location>
        <position position="139"/>
    </location>
    <ligand>
        <name>Zn(2+)</name>
        <dbReference type="ChEBI" id="CHEBI:29105"/>
    </ligand>
</feature>
<dbReference type="OrthoDB" id="9800582at2"/>
<keyword evidence="7" id="KW-1185">Reference proteome</keyword>
<dbReference type="GO" id="GO:0017136">
    <property type="term" value="F:histone deacetylase activity, NAD-dependent"/>
    <property type="evidence" value="ECO:0007669"/>
    <property type="project" value="TreeGrafter"/>
</dbReference>
<dbReference type="InterPro" id="IPR003000">
    <property type="entry name" value="Sirtuin"/>
</dbReference>
<evidence type="ECO:0000256" key="1">
    <source>
        <dbReference type="ARBA" id="ARBA00012928"/>
    </source>
</evidence>
<dbReference type="EMBL" id="PVNS01000008">
    <property type="protein sequence ID" value="PRO65507.1"/>
    <property type="molecule type" value="Genomic_DNA"/>
</dbReference>
<dbReference type="AlphaFoldDB" id="A0A2P6MGV7"/>
<feature type="binding site" evidence="4">
    <location>
        <position position="124"/>
    </location>
    <ligand>
        <name>Zn(2+)</name>
        <dbReference type="ChEBI" id="CHEBI:29105"/>
    </ligand>
</feature>
<feature type="binding site" evidence="4">
    <location>
        <position position="121"/>
    </location>
    <ligand>
        <name>Zn(2+)</name>
        <dbReference type="ChEBI" id="CHEBI:29105"/>
    </ligand>
</feature>
<comment type="caution">
    <text evidence="6">The sequence shown here is derived from an EMBL/GenBank/DDBJ whole genome shotgun (WGS) entry which is preliminary data.</text>
</comment>
<dbReference type="SUPFAM" id="SSF52467">
    <property type="entry name" value="DHS-like NAD/FAD-binding domain"/>
    <property type="match status" value="1"/>
</dbReference>
<organism evidence="6 7">
    <name type="scientific">Alkalicoccus urumqiensis</name>
    <name type="common">Bacillus urumqiensis</name>
    <dbReference type="NCBI Taxonomy" id="1548213"/>
    <lineage>
        <taxon>Bacteria</taxon>
        <taxon>Bacillati</taxon>
        <taxon>Bacillota</taxon>
        <taxon>Bacilli</taxon>
        <taxon>Bacillales</taxon>
        <taxon>Bacillaceae</taxon>
        <taxon>Alkalicoccus</taxon>
    </lineage>
</organism>
<feature type="active site" description="Proton acceptor" evidence="4">
    <location>
        <position position="113"/>
    </location>
</feature>
<gene>
    <name evidence="6" type="ORF">C6I21_09870</name>
</gene>
<dbReference type="InterPro" id="IPR026591">
    <property type="entry name" value="Sirtuin_cat_small_dom_sf"/>
</dbReference>
<dbReference type="PANTHER" id="PTHR11085:SF10">
    <property type="entry name" value="NAD-DEPENDENT PROTEIN DEACYLASE SIRTUIN-5, MITOCHONDRIAL-RELATED"/>
    <property type="match status" value="1"/>
</dbReference>
<reference evidence="6 7" key="1">
    <citation type="submission" date="2018-03" db="EMBL/GenBank/DDBJ databases">
        <title>Bacillus urumqiensis sp. nov., a moderately haloalkaliphilic bacterium isolated from a salt lake.</title>
        <authorList>
            <person name="Zhao B."/>
            <person name="Liao Z."/>
        </authorList>
    </citation>
    <scope>NUCLEOTIDE SEQUENCE [LARGE SCALE GENOMIC DNA]</scope>
    <source>
        <strain evidence="6 7">BZ-SZ-XJ18</strain>
    </source>
</reference>
<dbReference type="Gene3D" id="3.30.1600.10">
    <property type="entry name" value="SIR2/SIRT2 'Small Domain"/>
    <property type="match status" value="1"/>
</dbReference>
<evidence type="ECO:0000313" key="7">
    <source>
        <dbReference type="Proteomes" id="UP000243650"/>
    </source>
</evidence>
<proteinExistence type="predicted"/>
<dbReference type="Gene3D" id="3.40.50.1220">
    <property type="entry name" value="TPP-binding domain"/>
    <property type="match status" value="1"/>
</dbReference>
<evidence type="ECO:0000259" key="5">
    <source>
        <dbReference type="PROSITE" id="PS50305"/>
    </source>
</evidence>